<dbReference type="Proteomes" id="UP000192783">
    <property type="component" value="Unassembled WGS sequence"/>
</dbReference>
<evidence type="ECO:0000313" key="3">
    <source>
        <dbReference type="EMBL" id="SMC19457.1"/>
    </source>
</evidence>
<proteinExistence type="predicted"/>
<evidence type="ECO:0000259" key="2">
    <source>
        <dbReference type="Pfam" id="PF07238"/>
    </source>
</evidence>
<gene>
    <name evidence="3" type="ORF">SAMN02746041_00683</name>
</gene>
<evidence type="ECO:0000313" key="4">
    <source>
        <dbReference type="Proteomes" id="UP000192783"/>
    </source>
</evidence>
<feature type="compositionally biased region" description="Basic and acidic residues" evidence="1">
    <location>
        <begin position="179"/>
        <end position="195"/>
    </location>
</feature>
<dbReference type="STRING" id="1121390.SAMN02746041_00683"/>
<dbReference type="InterPro" id="IPR009875">
    <property type="entry name" value="PilZ_domain"/>
</dbReference>
<protein>
    <submittedName>
        <fullName evidence="3">PilZ domain-containing protein</fullName>
    </submittedName>
</protein>
<reference evidence="3 4" key="1">
    <citation type="submission" date="2017-04" db="EMBL/GenBank/DDBJ databases">
        <authorList>
            <person name="Afonso C.L."/>
            <person name="Miller P.J."/>
            <person name="Scott M.A."/>
            <person name="Spackman E."/>
            <person name="Goraichik I."/>
            <person name="Dimitrov K.M."/>
            <person name="Suarez D.L."/>
            <person name="Swayne D.E."/>
        </authorList>
    </citation>
    <scope>NUCLEOTIDE SEQUENCE [LARGE SCALE GENOMIC DNA]</scope>
    <source>
        <strain evidence="3 4">DSM 13146</strain>
    </source>
</reference>
<dbReference type="OrthoDB" id="5506971at2"/>
<dbReference type="GO" id="GO:0035438">
    <property type="term" value="F:cyclic-di-GMP binding"/>
    <property type="evidence" value="ECO:0007669"/>
    <property type="project" value="InterPro"/>
</dbReference>
<feature type="region of interest" description="Disordered" evidence="1">
    <location>
        <begin position="179"/>
        <end position="204"/>
    </location>
</feature>
<organism evidence="3 4">
    <name type="scientific">Desulfacinum hydrothermale DSM 13146</name>
    <dbReference type="NCBI Taxonomy" id="1121390"/>
    <lineage>
        <taxon>Bacteria</taxon>
        <taxon>Pseudomonadati</taxon>
        <taxon>Thermodesulfobacteriota</taxon>
        <taxon>Syntrophobacteria</taxon>
        <taxon>Syntrophobacterales</taxon>
        <taxon>Syntrophobacteraceae</taxon>
        <taxon>Desulfacinum</taxon>
    </lineage>
</organism>
<feature type="domain" description="PilZ" evidence="2">
    <location>
        <begin position="86"/>
        <end position="171"/>
    </location>
</feature>
<accession>A0A1W1X6K5</accession>
<name>A0A1W1X6K5_9BACT</name>
<evidence type="ECO:0000256" key="1">
    <source>
        <dbReference type="SAM" id="MobiDB-lite"/>
    </source>
</evidence>
<sequence>MEESNHREYLRVRIPELTVFYNELAQDQEPPFFLGFGPGHDSASLQEKEAEDPFVREVMGALARLESKMDRLLGYLERQESREASYAHQGRVVDISGGGLSFVTVTLHSVGTYLEMCLLPQLGNPRPIYAVGKICWIEPAAESGDTAAHLVGVQFVEIDEADRESIIRVVFRLQRMWKEKAREGKDEERETREAPRPVPSCQGK</sequence>
<dbReference type="RefSeq" id="WP_084056287.1">
    <property type="nucleotide sequence ID" value="NZ_FWXF01000002.1"/>
</dbReference>
<keyword evidence="4" id="KW-1185">Reference proteome</keyword>
<dbReference type="SUPFAM" id="SSF141371">
    <property type="entry name" value="PilZ domain-like"/>
    <property type="match status" value="1"/>
</dbReference>
<dbReference type="Gene3D" id="2.40.10.220">
    <property type="entry name" value="predicted glycosyltransferase like domains"/>
    <property type="match status" value="1"/>
</dbReference>
<dbReference type="Pfam" id="PF07238">
    <property type="entry name" value="PilZ"/>
    <property type="match status" value="1"/>
</dbReference>
<dbReference type="AlphaFoldDB" id="A0A1W1X6K5"/>
<dbReference type="EMBL" id="FWXF01000002">
    <property type="protein sequence ID" value="SMC19457.1"/>
    <property type="molecule type" value="Genomic_DNA"/>
</dbReference>